<reference evidence="2 3" key="1">
    <citation type="submission" date="2021-06" db="EMBL/GenBank/DDBJ databases">
        <authorList>
            <person name="Palmer J.M."/>
        </authorList>
    </citation>
    <scope>NUCLEOTIDE SEQUENCE [LARGE SCALE GENOMIC DNA]</scope>
    <source>
        <strain evidence="2 3">CL_MEX2019</strain>
        <tissue evidence="2">Muscle</tissue>
    </source>
</reference>
<evidence type="ECO:0000313" key="2">
    <source>
        <dbReference type="EMBL" id="MED6267937.1"/>
    </source>
</evidence>
<protein>
    <recommendedName>
        <fullName evidence="4">Secreted protein</fullName>
    </recommendedName>
</protein>
<name>A0ABU7CZ30_9TELE</name>
<comment type="caution">
    <text evidence="2">The sequence shown here is derived from an EMBL/GenBank/DDBJ whole genome shotgun (WGS) entry which is preliminary data.</text>
</comment>
<keyword evidence="1" id="KW-0732">Signal</keyword>
<organism evidence="2 3">
    <name type="scientific">Characodon lateralis</name>
    <dbReference type="NCBI Taxonomy" id="208331"/>
    <lineage>
        <taxon>Eukaryota</taxon>
        <taxon>Metazoa</taxon>
        <taxon>Chordata</taxon>
        <taxon>Craniata</taxon>
        <taxon>Vertebrata</taxon>
        <taxon>Euteleostomi</taxon>
        <taxon>Actinopterygii</taxon>
        <taxon>Neopterygii</taxon>
        <taxon>Teleostei</taxon>
        <taxon>Neoteleostei</taxon>
        <taxon>Acanthomorphata</taxon>
        <taxon>Ovalentaria</taxon>
        <taxon>Atherinomorphae</taxon>
        <taxon>Cyprinodontiformes</taxon>
        <taxon>Goodeidae</taxon>
        <taxon>Characodon</taxon>
    </lineage>
</organism>
<evidence type="ECO:0000256" key="1">
    <source>
        <dbReference type="SAM" id="SignalP"/>
    </source>
</evidence>
<evidence type="ECO:0008006" key="4">
    <source>
        <dbReference type="Google" id="ProtNLM"/>
    </source>
</evidence>
<dbReference type="Proteomes" id="UP001352852">
    <property type="component" value="Unassembled WGS sequence"/>
</dbReference>
<feature type="signal peptide" evidence="1">
    <location>
        <begin position="1"/>
        <end position="19"/>
    </location>
</feature>
<proteinExistence type="predicted"/>
<gene>
    <name evidence="2" type="ORF">CHARACLAT_017117</name>
</gene>
<dbReference type="EMBL" id="JAHUTJ010009617">
    <property type="protein sequence ID" value="MED6267937.1"/>
    <property type="molecule type" value="Genomic_DNA"/>
</dbReference>
<accession>A0ABU7CZ30</accession>
<sequence>MLSLMFRVIFRFFVSLSLFTVNQPPLSGFPAVAPGYRSSLRTQLSSCSRDHQRQVALQPLTEQSRSSQPLDFFRTDWLAFFLPPSVARIIGHFEPEDEPNGHRIPSGEMPVYKNDQGKLSHSGSSGVTVHGKQQQLCDGWKLQCGFGGA</sequence>
<keyword evidence="3" id="KW-1185">Reference proteome</keyword>
<evidence type="ECO:0000313" key="3">
    <source>
        <dbReference type="Proteomes" id="UP001352852"/>
    </source>
</evidence>
<feature type="chain" id="PRO_5047181044" description="Secreted protein" evidence="1">
    <location>
        <begin position="20"/>
        <end position="149"/>
    </location>
</feature>